<dbReference type="GeneID" id="111453372"/>
<evidence type="ECO:0000313" key="4">
    <source>
        <dbReference type="RefSeq" id="XP_022950212.1"/>
    </source>
</evidence>
<reference evidence="4" key="1">
    <citation type="submission" date="2025-08" db="UniProtKB">
        <authorList>
            <consortium name="RefSeq"/>
        </authorList>
    </citation>
    <scope>IDENTIFICATION</scope>
    <source>
        <tissue evidence="4">Young leaves</tissue>
    </source>
</reference>
<dbReference type="AlphaFoldDB" id="A0A6J1GE64"/>
<name>A0A6J1GE64_CUCMO</name>
<evidence type="ECO:0000313" key="3">
    <source>
        <dbReference type="Proteomes" id="UP000504609"/>
    </source>
</evidence>
<keyword evidence="2" id="KW-0472">Membrane</keyword>
<dbReference type="Proteomes" id="UP000504609">
    <property type="component" value="Unplaced"/>
</dbReference>
<feature type="region of interest" description="Disordered" evidence="1">
    <location>
        <begin position="73"/>
        <end position="102"/>
    </location>
</feature>
<keyword evidence="2" id="KW-0812">Transmembrane</keyword>
<feature type="transmembrane region" description="Helical" evidence="2">
    <location>
        <begin position="146"/>
        <end position="167"/>
    </location>
</feature>
<accession>A0A6J1GE64</accession>
<keyword evidence="2" id="KW-1133">Transmembrane helix</keyword>
<dbReference type="PANTHER" id="PTHR34064:SF4">
    <property type="entry name" value="PROTEIN, PUTATIVE-RELATED"/>
    <property type="match status" value="1"/>
</dbReference>
<proteinExistence type="predicted"/>
<gene>
    <name evidence="4" type="primary">LOC111453372</name>
</gene>
<organism evidence="3 4">
    <name type="scientific">Cucurbita moschata</name>
    <name type="common">Winter crookneck squash</name>
    <name type="synonym">Cucurbita pepo var. moschata</name>
    <dbReference type="NCBI Taxonomy" id="3662"/>
    <lineage>
        <taxon>Eukaryota</taxon>
        <taxon>Viridiplantae</taxon>
        <taxon>Streptophyta</taxon>
        <taxon>Embryophyta</taxon>
        <taxon>Tracheophyta</taxon>
        <taxon>Spermatophyta</taxon>
        <taxon>Magnoliopsida</taxon>
        <taxon>eudicotyledons</taxon>
        <taxon>Gunneridae</taxon>
        <taxon>Pentapetalae</taxon>
        <taxon>rosids</taxon>
        <taxon>fabids</taxon>
        <taxon>Cucurbitales</taxon>
        <taxon>Cucurbitaceae</taxon>
        <taxon>Cucurbiteae</taxon>
        <taxon>Cucurbita</taxon>
    </lineage>
</organism>
<sequence>MELAENPKSVITCDEENGPEEAVVSDQTNRFQYKTKLDSFIIDMDSFSNSSSNEIPPNFRIIRNFSRKGMLRGGNKMGQGHGDGDDTGGDSISPLGGGSSTVEKQAMGMGEEVGDGGNAGSGRASFRRNSLKRCPQSWRWYLDPRMVFLLCATVSCVGTVLLIYLTFSRGLLKEGDSELE</sequence>
<dbReference type="RefSeq" id="XP_022950212.1">
    <property type="nucleotide sequence ID" value="XM_023094444.1"/>
</dbReference>
<keyword evidence="3" id="KW-1185">Reference proteome</keyword>
<evidence type="ECO:0000256" key="1">
    <source>
        <dbReference type="SAM" id="MobiDB-lite"/>
    </source>
</evidence>
<dbReference type="PANTHER" id="PTHR34064">
    <property type="entry name" value="OS04G0672300 PROTEIN"/>
    <property type="match status" value="1"/>
</dbReference>
<protein>
    <submittedName>
        <fullName evidence="4">Uncharacterized protein LOC111453372 isoform X3</fullName>
    </submittedName>
</protein>
<evidence type="ECO:0000256" key="2">
    <source>
        <dbReference type="SAM" id="Phobius"/>
    </source>
</evidence>